<evidence type="ECO:0000256" key="1">
    <source>
        <dbReference type="ARBA" id="ARBA00022475"/>
    </source>
</evidence>
<dbReference type="Gene3D" id="3.40.190.10">
    <property type="entry name" value="Periplasmic binding protein-like II"/>
    <property type="match status" value="2"/>
</dbReference>
<organism evidence="7 8">
    <name type="scientific">Actinospica acidiphila</name>
    <dbReference type="NCBI Taxonomy" id="304899"/>
    <lineage>
        <taxon>Bacteria</taxon>
        <taxon>Bacillati</taxon>
        <taxon>Actinomycetota</taxon>
        <taxon>Actinomycetes</taxon>
        <taxon>Catenulisporales</taxon>
        <taxon>Actinospicaceae</taxon>
        <taxon>Actinospica</taxon>
    </lineage>
</organism>
<evidence type="ECO:0000256" key="4">
    <source>
        <dbReference type="ARBA" id="ARBA00023139"/>
    </source>
</evidence>
<dbReference type="RefSeq" id="WP_163091642.1">
    <property type="nucleotide sequence ID" value="NZ_JAAGNA010001147.1"/>
</dbReference>
<gene>
    <name evidence="7" type="ORF">G3I18_33060</name>
</gene>
<evidence type="ECO:0000313" key="7">
    <source>
        <dbReference type="EMBL" id="NEC53347.1"/>
    </source>
</evidence>
<evidence type="ECO:0000313" key="8">
    <source>
        <dbReference type="Proteomes" id="UP000471745"/>
    </source>
</evidence>
<dbReference type="PROSITE" id="PS51257">
    <property type="entry name" value="PROKAR_LIPOPROTEIN"/>
    <property type="match status" value="1"/>
</dbReference>
<keyword evidence="1" id="KW-1003">Cell membrane</keyword>
<dbReference type="InterPro" id="IPR050490">
    <property type="entry name" value="Bact_solute-bd_prot1"/>
</dbReference>
<keyword evidence="8" id="KW-1185">Reference proteome</keyword>
<keyword evidence="3" id="KW-0472">Membrane</keyword>
<dbReference type="Proteomes" id="UP000471745">
    <property type="component" value="Unassembled WGS sequence"/>
</dbReference>
<feature type="chain" id="PRO_5040876067" evidence="6">
    <location>
        <begin position="21"/>
        <end position="438"/>
    </location>
</feature>
<sequence length="438" mass="47347">MNRRTALAGSIAAVALLASACTGSGGSATGADAEAPDDPSEAKGSITVLTHRTDLVQDGTMKKYAAEFNKTYPGVTVKFEGLTDYEGEVKIRMNTENYGDVLMIPAVIEKKDYPKFFASLGTRKERAATYRFTDYSTVDGKVYGQSPIGVVPGFVYNKAVWSRAGVTDWPTTPGEFLDALKAIKAKTDAVPYYTNFKDMWPLTQWTNVNGSVSCDTRATTKLAEGDPWAEGADLRVGDTLLYDIVRGGLAEKDPTTTNWEASKPRLAKGEIATMWLGSWAVVQIRDAAKQAGADPADIGFMPFPVRKNGVFCAVTSPDYQQAVNVNSDNKQAARAWIDWFTDKSGYAEANLALSPLKDAPLPDILAPYQEAGVKLLDLDDGKGAEVKSIDNASEVGIFKPDYRQDLVDLARGARKGGLDDYLTALGERWAEARDALGS</sequence>
<evidence type="ECO:0000256" key="2">
    <source>
        <dbReference type="ARBA" id="ARBA00022729"/>
    </source>
</evidence>
<reference evidence="7 8" key="1">
    <citation type="submission" date="2020-01" db="EMBL/GenBank/DDBJ databases">
        <title>Insect and environment-associated Actinomycetes.</title>
        <authorList>
            <person name="Currrie C."/>
            <person name="Chevrette M."/>
            <person name="Carlson C."/>
            <person name="Stubbendieck R."/>
            <person name="Wendt-Pienkowski E."/>
        </authorList>
    </citation>
    <scope>NUCLEOTIDE SEQUENCE [LARGE SCALE GENOMIC DNA]</scope>
    <source>
        <strain evidence="7 8">SID8189</strain>
    </source>
</reference>
<protein>
    <submittedName>
        <fullName evidence="7">Carbohydrate ABC transporter substrate-binding protein</fullName>
    </submittedName>
</protein>
<proteinExistence type="predicted"/>
<evidence type="ECO:0000256" key="5">
    <source>
        <dbReference type="ARBA" id="ARBA00023288"/>
    </source>
</evidence>
<feature type="signal peptide" evidence="6">
    <location>
        <begin position="1"/>
        <end position="20"/>
    </location>
</feature>
<dbReference type="InterPro" id="IPR006059">
    <property type="entry name" value="SBP"/>
</dbReference>
<dbReference type="PANTHER" id="PTHR43649:SF33">
    <property type="entry name" value="POLYGALACTURONAN_RHAMNOGALACTURONAN-BINDING PROTEIN YTCQ"/>
    <property type="match status" value="1"/>
</dbReference>
<dbReference type="SUPFAM" id="SSF53850">
    <property type="entry name" value="Periplasmic binding protein-like II"/>
    <property type="match status" value="1"/>
</dbReference>
<keyword evidence="4" id="KW-0564">Palmitate</keyword>
<dbReference type="PANTHER" id="PTHR43649">
    <property type="entry name" value="ARABINOSE-BINDING PROTEIN-RELATED"/>
    <property type="match status" value="1"/>
</dbReference>
<keyword evidence="2 6" id="KW-0732">Signal</keyword>
<evidence type="ECO:0000256" key="6">
    <source>
        <dbReference type="SAM" id="SignalP"/>
    </source>
</evidence>
<name>A0A9X5CTI1_9ACTN</name>
<dbReference type="AlphaFoldDB" id="A0A9X5CTI1"/>
<accession>A0A9X5CTI1</accession>
<comment type="caution">
    <text evidence="7">The sequence shown here is derived from an EMBL/GenBank/DDBJ whole genome shotgun (WGS) entry which is preliminary data.</text>
</comment>
<dbReference type="Pfam" id="PF01547">
    <property type="entry name" value="SBP_bac_1"/>
    <property type="match status" value="1"/>
</dbReference>
<evidence type="ECO:0000256" key="3">
    <source>
        <dbReference type="ARBA" id="ARBA00023136"/>
    </source>
</evidence>
<keyword evidence="5" id="KW-0449">Lipoprotein</keyword>
<dbReference type="EMBL" id="JAAGNA010001147">
    <property type="protein sequence ID" value="NEC53347.1"/>
    <property type="molecule type" value="Genomic_DNA"/>
</dbReference>